<dbReference type="InterPro" id="IPR010130">
    <property type="entry name" value="T1SS_OMP_TolC"/>
</dbReference>
<dbReference type="PANTHER" id="PTHR30026">
    <property type="entry name" value="OUTER MEMBRANE PROTEIN TOLC"/>
    <property type="match status" value="1"/>
</dbReference>
<evidence type="ECO:0008006" key="11">
    <source>
        <dbReference type="Google" id="ProtNLM"/>
    </source>
</evidence>
<dbReference type="EMBL" id="QWLV01000008">
    <property type="protein sequence ID" value="RHW16701.1"/>
    <property type="molecule type" value="Genomic_DNA"/>
</dbReference>
<evidence type="ECO:0000256" key="3">
    <source>
        <dbReference type="ARBA" id="ARBA00022448"/>
    </source>
</evidence>
<dbReference type="Proteomes" id="UP000266693">
    <property type="component" value="Unassembled WGS sequence"/>
</dbReference>
<dbReference type="AlphaFoldDB" id="A0A396RSW3"/>
<evidence type="ECO:0000256" key="5">
    <source>
        <dbReference type="ARBA" id="ARBA00022692"/>
    </source>
</evidence>
<dbReference type="GO" id="GO:0015288">
    <property type="term" value="F:porin activity"/>
    <property type="evidence" value="ECO:0007669"/>
    <property type="project" value="TreeGrafter"/>
</dbReference>
<comment type="subcellular location">
    <subcellularLocation>
        <location evidence="1">Cell outer membrane</location>
    </subcellularLocation>
</comment>
<gene>
    <name evidence="9" type="ORF">D1610_14390</name>
</gene>
<dbReference type="GO" id="GO:1990281">
    <property type="term" value="C:efflux pump complex"/>
    <property type="evidence" value="ECO:0007669"/>
    <property type="project" value="TreeGrafter"/>
</dbReference>
<protein>
    <recommendedName>
        <fullName evidence="11">Type I secretion protein TolC</fullName>
    </recommendedName>
</protein>
<evidence type="ECO:0000256" key="6">
    <source>
        <dbReference type="ARBA" id="ARBA00023136"/>
    </source>
</evidence>
<keyword evidence="4" id="KW-1134">Transmembrane beta strand</keyword>
<keyword evidence="6" id="KW-0472">Membrane</keyword>
<keyword evidence="5" id="KW-0812">Transmembrane</keyword>
<evidence type="ECO:0000256" key="4">
    <source>
        <dbReference type="ARBA" id="ARBA00022452"/>
    </source>
</evidence>
<evidence type="ECO:0000256" key="1">
    <source>
        <dbReference type="ARBA" id="ARBA00004442"/>
    </source>
</evidence>
<dbReference type="GO" id="GO:0015562">
    <property type="term" value="F:efflux transmembrane transporter activity"/>
    <property type="evidence" value="ECO:0007669"/>
    <property type="project" value="InterPro"/>
</dbReference>
<keyword evidence="7" id="KW-0998">Cell outer membrane</keyword>
<sequence length="486" mass="51059">MAATGPVSTLREALVKAYNGNPTLSGARAQVRATDENVPIARAAGLPSIGATADFDNNIISDSNSLASPDRSLRAGVNLSVPLFQGGLVRNSVNAAEARVLAARQGLRGTESDLFTDVVSAYMDVIRDESIVQLNQQNVRVLEVNLQATQDRFEVGDLTRTDVAQSEARLAIARGQLRGAEAGLISSRENYVRLVGDAPGTLTPPPPLPNMPDAPTTAVDVALTENPFLGAARQQADATRYDVGVARASRLPRISAVVGGNYTNYLGSLGDDTGVNVGQSGTAASGGLSLTLPLFQGGEPAARVRQAQALRSQALEQVTETERSVIANVRAAYSSWRSALAVIESSQVAVDANRLSLEGVRAENSVGNRTILDILNAEQELLNSQVTLVTARRDAYVAGFALLAAMGRAEANDLGLDGGPLYDPVANYDRVRGKIWDWDDDPAPRPIAPPTTGTRPQSAVVGPIEDPALDRPVDTAPYDPAGTAAP</sequence>
<dbReference type="Gene3D" id="1.20.1600.10">
    <property type="entry name" value="Outer membrane efflux proteins (OEP)"/>
    <property type="match status" value="1"/>
</dbReference>
<accession>A0A396RSW3</accession>
<dbReference type="SUPFAM" id="SSF56954">
    <property type="entry name" value="Outer membrane efflux proteins (OEP)"/>
    <property type="match status" value="1"/>
</dbReference>
<proteinExistence type="inferred from homology"/>
<keyword evidence="3" id="KW-0813">Transport</keyword>
<evidence type="ECO:0000256" key="8">
    <source>
        <dbReference type="SAM" id="MobiDB-lite"/>
    </source>
</evidence>
<dbReference type="OrthoDB" id="9789368at2"/>
<dbReference type="PANTHER" id="PTHR30026:SF22">
    <property type="entry name" value="OUTER MEMBRANE EFFLUX PROTEIN"/>
    <property type="match status" value="1"/>
</dbReference>
<evidence type="ECO:0000313" key="9">
    <source>
        <dbReference type="EMBL" id="RHW16701.1"/>
    </source>
</evidence>
<keyword evidence="10" id="KW-1185">Reference proteome</keyword>
<evidence type="ECO:0000256" key="2">
    <source>
        <dbReference type="ARBA" id="ARBA00007613"/>
    </source>
</evidence>
<name>A0A396RSW3_9SPHN</name>
<dbReference type="Pfam" id="PF02321">
    <property type="entry name" value="OEP"/>
    <property type="match status" value="2"/>
</dbReference>
<evidence type="ECO:0000313" key="10">
    <source>
        <dbReference type="Proteomes" id="UP000266693"/>
    </source>
</evidence>
<comment type="similarity">
    <text evidence="2">Belongs to the outer membrane factor (OMF) (TC 1.B.17) family.</text>
</comment>
<comment type="caution">
    <text evidence="9">The sequence shown here is derived from an EMBL/GenBank/DDBJ whole genome shotgun (WGS) entry which is preliminary data.</text>
</comment>
<reference evidence="9 10" key="1">
    <citation type="submission" date="2018-08" db="EMBL/GenBank/DDBJ databases">
        <title>The multiple taxonomic identification of Sphingomonas gilva.</title>
        <authorList>
            <person name="Zhu D."/>
            <person name="Zheng S."/>
        </authorList>
    </citation>
    <scope>NUCLEOTIDE SEQUENCE [LARGE SCALE GENOMIC DNA]</scope>
    <source>
        <strain evidence="9 10">ZDH117</strain>
    </source>
</reference>
<dbReference type="InterPro" id="IPR003423">
    <property type="entry name" value="OMP_efflux"/>
</dbReference>
<organism evidence="9 10">
    <name type="scientific">Sphingomonas gilva</name>
    <dbReference type="NCBI Taxonomy" id="2305907"/>
    <lineage>
        <taxon>Bacteria</taxon>
        <taxon>Pseudomonadati</taxon>
        <taxon>Pseudomonadota</taxon>
        <taxon>Alphaproteobacteria</taxon>
        <taxon>Sphingomonadales</taxon>
        <taxon>Sphingomonadaceae</taxon>
        <taxon>Sphingomonas</taxon>
    </lineage>
</organism>
<dbReference type="InterPro" id="IPR051906">
    <property type="entry name" value="TolC-like"/>
</dbReference>
<evidence type="ECO:0000256" key="7">
    <source>
        <dbReference type="ARBA" id="ARBA00023237"/>
    </source>
</evidence>
<dbReference type="NCBIfam" id="TIGR01844">
    <property type="entry name" value="type_I_sec_TolC"/>
    <property type="match status" value="1"/>
</dbReference>
<feature type="region of interest" description="Disordered" evidence="8">
    <location>
        <begin position="439"/>
        <end position="486"/>
    </location>
</feature>
<dbReference type="GO" id="GO:0009279">
    <property type="term" value="C:cell outer membrane"/>
    <property type="evidence" value="ECO:0007669"/>
    <property type="project" value="UniProtKB-SubCell"/>
</dbReference>